<accession>A0A1H7GIQ6</accession>
<dbReference type="CDD" id="cd07067">
    <property type="entry name" value="HP_PGM_like"/>
    <property type="match status" value="1"/>
</dbReference>
<name>A0A1H7GIQ6_AQUAM</name>
<dbReference type="InterPro" id="IPR013078">
    <property type="entry name" value="His_Pase_superF_clade-1"/>
</dbReference>
<dbReference type="PANTHER" id="PTHR47623:SF1">
    <property type="entry name" value="OS09G0287300 PROTEIN"/>
    <property type="match status" value="1"/>
</dbReference>
<dbReference type="OrthoDB" id="9810154at2"/>
<dbReference type="PANTHER" id="PTHR47623">
    <property type="entry name" value="OS09G0287300 PROTEIN"/>
    <property type="match status" value="1"/>
</dbReference>
<dbReference type="InterPro" id="IPR029033">
    <property type="entry name" value="His_PPase_superfam"/>
</dbReference>
<sequence length="161" mass="18250">MKTLYIIRHAKSSWEFDLDDHKRPLNKRGLRDANLIGKELKGLVKTINKVVSSDAERAKSTAKIILDNLEIDDSIFSLEPNLYDFNGHQVIEVIKNCDNKVNTLLIFGHNHAFTSIANLYGRDMIDNLPTAGVIGIEFDIDSWKDISVGKNILTLFPKDLR</sequence>
<evidence type="ECO:0000313" key="1">
    <source>
        <dbReference type="EMBL" id="SEK35715.1"/>
    </source>
</evidence>
<protein>
    <submittedName>
        <fullName evidence="1">Phosphohistidine phosphatase</fullName>
    </submittedName>
</protein>
<dbReference type="Proteomes" id="UP000198521">
    <property type="component" value="Unassembled WGS sequence"/>
</dbReference>
<dbReference type="SUPFAM" id="SSF53254">
    <property type="entry name" value="Phosphoglycerate mutase-like"/>
    <property type="match status" value="1"/>
</dbReference>
<dbReference type="STRING" id="1038014.SAMN04487910_0333"/>
<dbReference type="EMBL" id="FOAB01000001">
    <property type="protein sequence ID" value="SEK35715.1"/>
    <property type="molecule type" value="Genomic_DNA"/>
</dbReference>
<dbReference type="Gene3D" id="3.40.50.1240">
    <property type="entry name" value="Phosphoglycerate mutase-like"/>
    <property type="match status" value="1"/>
</dbReference>
<dbReference type="Pfam" id="PF00300">
    <property type="entry name" value="His_Phos_1"/>
    <property type="match status" value="1"/>
</dbReference>
<dbReference type="RefSeq" id="WP_091404639.1">
    <property type="nucleotide sequence ID" value="NZ_FOAB01000001.1"/>
</dbReference>
<organism evidence="1 2">
    <name type="scientific">Aquimarina amphilecti</name>
    <dbReference type="NCBI Taxonomy" id="1038014"/>
    <lineage>
        <taxon>Bacteria</taxon>
        <taxon>Pseudomonadati</taxon>
        <taxon>Bacteroidota</taxon>
        <taxon>Flavobacteriia</taxon>
        <taxon>Flavobacteriales</taxon>
        <taxon>Flavobacteriaceae</taxon>
        <taxon>Aquimarina</taxon>
    </lineage>
</organism>
<dbReference type="SMART" id="SM00855">
    <property type="entry name" value="PGAM"/>
    <property type="match status" value="1"/>
</dbReference>
<keyword evidence="2" id="KW-1185">Reference proteome</keyword>
<dbReference type="AlphaFoldDB" id="A0A1H7GIQ6"/>
<reference evidence="1 2" key="1">
    <citation type="submission" date="2016-10" db="EMBL/GenBank/DDBJ databases">
        <authorList>
            <person name="de Groot N.N."/>
        </authorList>
    </citation>
    <scope>NUCLEOTIDE SEQUENCE [LARGE SCALE GENOMIC DNA]</scope>
    <source>
        <strain evidence="1 2">DSM 25232</strain>
    </source>
</reference>
<gene>
    <name evidence="1" type="ORF">SAMN04487910_0333</name>
</gene>
<evidence type="ECO:0000313" key="2">
    <source>
        <dbReference type="Proteomes" id="UP000198521"/>
    </source>
</evidence>
<proteinExistence type="predicted"/>